<organism evidence="1 2">
    <name type="scientific">Peronospora destructor</name>
    <dbReference type="NCBI Taxonomy" id="86335"/>
    <lineage>
        <taxon>Eukaryota</taxon>
        <taxon>Sar</taxon>
        <taxon>Stramenopiles</taxon>
        <taxon>Oomycota</taxon>
        <taxon>Peronosporomycetes</taxon>
        <taxon>Peronosporales</taxon>
        <taxon>Peronosporaceae</taxon>
        <taxon>Peronospora</taxon>
    </lineage>
</organism>
<dbReference type="Proteomes" id="UP001162029">
    <property type="component" value="Unassembled WGS sequence"/>
</dbReference>
<gene>
    <name evidence="1" type="ORF">PDE001_LOCUS469</name>
</gene>
<dbReference type="InterPro" id="IPR027417">
    <property type="entry name" value="P-loop_NTPase"/>
</dbReference>
<evidence type="ECO:0000313" key="2">
    <source>
        <dbReference type="Proteomes" id="UP001162029"/>
    </source>
</evidence>
<sequence>MQYFEQHLAPEKGYGEAATYRNMLLRMYMESYFPVRDCVTLSRAVEGSGMETVARETNRSELRGQFIEAVYDLYGEHLSSNEQHLPSKKLMDYKLRSDQFVKCDAYMDAMNAGQLPTMQKVLNTPLDQEVAEAFAMAKQRYGAKIQGIQF</sequence>
<dbReference type="Gene3D" id="3.40.50.300">
    <property type="entry name" value="P-loop containing nucleotide triphosphate hydrolases"/>
    <property type="match status" value="1"/>
</dbReference>
<dbReference type="EMBL" id="CANTFM010000075">
    <property type="protein sequence ID" value="CAI5710595.1"/>
    <property type="molecule type" value="Genomic_DNA"/>
</dbReference>
<dbReference type="AlphaFoldDB" id="A0AAV0T0T3"/>
<proteinExistence type="predicted"/>
<name>A0AAV0T0T3_9STRA</name>
<accession>A0AAV0T0T3</accession>
<keyword evidence="2" id="KW-1185">Reference proteome</keyword>
<protein>
    <recommendedName>
        <fullName evidence="3">RGS domain-containing protein</fullName>
    </recommendedName>
</protein>
<reference evidence="1" key="1">
    <citation type="submission" date="2022-12" db="EMBL/GenBank/DDBJ databases">
        <authorList>
            <person name="Webb A."/>
        </authorList>
    </citation>
    <scope>NUCLEOTIDE SEQUENCE</scope>
    <source>
        <strain evidence="1">Pd1</strain>
    </source>
</reference>
<evidence type="ECO:0008006" key="3">
    <source>
        <dbReference type="Google" id="ProtNLM"/>
    </source>
</evidence>
<evidence type="ECO:0000313" key="1">
    <source>
        <dbReference type="EMBL" id="CAI5710595.1"/>
    </source>
</evidence>
<comment type="caution">
    <text evidence="1">The sequence shown here is derived from an EMBL/GenBank/DDBJ whole genome shotgun (WGS) entry which is preliminary data.</text>
</comment>